<reference evidence="1" key="1">
    <citation type="submission" date="2006-06" db="EMBL/GenBank/DDBJ databases">
        <title>Complete sequence of chromosome of Chelativorans sp. BNC1.</title>
        <authorList>
            <consortium name="US DOE Joint Genome Institute"/>
            <person name="Copeland A."/>
            <person name="Lucas S."/>
            <person name="Lapidus A."/>
            <person name="Barry K."/>
            <person name="Detter J.C."/>
            <person name="Glavina del Rio T."/>
            <person name="Hammon N."/>
            <person name="Israni S."/>
            <person name="Dalin E."/>
            <person name="Tice H."/>
            <person name="Pitluck S."/>
            <person name="Chertkov O."/>
            <person name="Brettin T."/>
            <person name="Bruce D."/>
            <person name="Han C."/>
            <person name="Tapia R."/>
            <person name="Gilna P."/>
            <person name="Schmutz J."/>
            <person name="Larimer F."/>
            <person name="Land M."/>
            <person name="Hauser L."/>
            <person name="Kyrpides N."/>
            <person name="Mikhailova N."/>
            <person name="Richardson P."/>
        </authorList>
    </citation>
    <scope>NUCLEOTIDE SEQUENCE</scope>
    <source>
        <strain evidence="1">BNC1</strain>
    </source>
</reference>
<name>Q11EC9_CHESB</name>
<sequence>MTAIRPLEKADIPAVAGLFQRIFRNAGRPPPASLTAYLERLYLDLPGRDPEINPLVHLRDDGSISGFVGVTPLPMVLDDKPLRAAICGSLMVEDRESDPMAGARLLKAYLAGPQDISFSETASEVSANMWMRLRGIQLPSYSLDWIRVIQPLSFARELISGKIGAARLLSGLAAGLDNRLSKRMAPDALRWSGIPRSWRRAGALSVSEIGRDEFAALVPAFTAQFSLRPDWAPGQLDAILRDAERKEEYGPAAFCRVDAKTGKAIGAFFYHAAPGRIGRVLQVLALPGQAGAVVDAMFAHAADMGLAGLRGRTQPALLEAMLGRRVAFTHLASTVVYTRDPQVLTALQDGKAFLNGIAGEHWSRLIGSRFD</sequence>
<dbReference type="KEGG" id="mes:Meso_2870"/>
<dbReference type="eggNOG" id="ENOG5032XEZ">
    <property type="taxonomic scope" value="Bacteria"/>
</dbReference>
<dbReference type="Gene3D" id="3.40.630.30">
    <property type="match status" value="1"/>
</dbReference>
<dbReference type="InterPro" id="IPR016181">
    <property type="entry name" value="Acyl_CoA_acyltransferase"/>
</dbReference>
<evidence type="ECO:0000313" key="1">
    <source>
        <dbReference type="EMBL" id="ABG64246.1"/>
    </source>
</evidence>
<dbReference type="SUPFAM" id="SSF55729">
    <property type="entry name" value="Acyl-CoA N-acyltransferases (Nat)"/>
    <property type="match status" value="1"/>
</dbReference>
<accession>Q11EC9</accession>
<proteinExistence type="predicted"/>
<organism evidence="1">
    <name type="scientific">Chelativorans sp. (strain BNC1)</name>
    <dbReference type="NCBI Taxonomy" id="266779"/>
    <lineage>
        <taxon>Bacteria</taxon>
        <taxon>Pseudomonadati</taxon>
        <taxon>Pseudomonadota</taxon>
        <taxon>Alphaproteobacteria</taxon>
        <taxon>Hyphomicrobiales</taxon>
        <taxon>Phyllobacteriaceae</taxon>
        <taxon>Chelativorans</taxon>
    </lineage>
</organism>
<dbReference type="AlphaFoldDB" id="Q11EC9"/>
<dbReference type="OrthoDB" id="3658990at2"/>
<gene>
    <name evidence="1" type="ordered locus">Meso_2870</name>
</gene>
<dbReference type="STRING" id="266779.Meso_2870"/>
<dbReference type="EMBL" id="CP000390">
    <property type="protein sequence ID" value="ABG64246.1"/>
    <property type="molecule type" value="Genomic_DNA"/>
</dbReference>
<protein>
    <submittedName>
        <fullName evidence="1">Uncharacterized protein</fullName>
    </submittedName>
</protein>
<dbReference type="HOGENOM" id="CLU_057282_0_0_5"/>